<dbReference type="InterPro" id="IPR001580">
    <property type="entry name" value="Calret/calnex"/>
</dbReference>
<protein>
    <submittedName>
        <fullName evidence="11">ZYBA0S07-05996g1_1</fullName>
    </submittedName>
</protein>
<feature type="chain" id="PRO_5035341143" evidence="9">
    <location>
        <begin position="20"/>
        <end position="610"/>
    </location>
</feature>
<dbReference type="InterPro" id="IPR013320">
    <property type="entry name" value="ConA-like_dom_sf"/>
</dbReference>
<proteinExistence type="inferred from homology"/>
<sequence length="610" mass="68537">MDSIIKLLLGLVFARSTFGEKEDASLQTPPFPSFAVSLAEDSFWENFQSYKSDEDLFKKWHISRIGLKDKSTGEARPMYPAKWTLQEPYYLKSFKGDQCLSPATSNAPAMIGRVLPHPLDIVEGTKLVVQYEVQLQNKIQCGGAFLKLLPKVNETELIRYSGGNPLLELIFGPDKCLPYTDEVHLGLKKTDPITGQSEMKMLTGAPPSKLEGDRTVRLYTLVIDATTQDYEIRIDGQVAKAGNLLDEGSFQPSFHAPKQVPDLEAEKPDEWDEREIIPDPDAEKPEYWDESEPAMIPNDEESKPASWDETMPEYIPDPSSKEPEWWNTAEDGEWVAPLIRNPDCFKIAGCGPWSPHMIENPDYWGPWTPPSIENPNYMGKWEPPLIDNPNYFENLKPAQLENSIGGVVFEFWSGSKDLLIDNLYIGLHLEEAESLGNQTFIPKKKFQEEQIEADIIDQRGHIDHPKRPPTMEGENTVNNLFDQLTDYVDVLLQKFAEQSSIVQNIVGGSLIVLILGATSFFFLKLVMFQQDHSKGLGITNEGEKGLEEKEKDGLSEPKLEGSEGEPQLEIVETQVETDVTVEVDMEPLDPASTEEATGISLDSDTLNKRG</sequence>
<feature type="transmembrane region" description="Helical" evidence="9">
    <location>
        <begin position="505"/>
        <end position="526"/>
    </location>
</feature>
<keyword evidence="5 9" id="KW-1133">Transmembrane helix</keyword>
<keyword evidence="6 9" id="KW-0472">Membrane</keyword>
<dbReference type="GO" id="GO:0005509">
    <property type="term" value="F:calcium ion binding"/>
    <property type="evidence" value="ECO:0007669"/>
    <property type="project" value="InterPro"/>
</dbReference>
<feature type="disulfide bond" evidence="8">
    <location>
        <begin position="141"/>
        <end position="176"/>
    </location>
</feature>
<comment type="similarity">
    <text evidence="2 9">Belongs to the calreticulin family.</text>
</comment>
<dbReference type="SUPFAM" id="SSF63887">
    <property type="entry name" value="P-domain of calnexin/calreticulin"/>
    <property type="match status" value="1"/>
</dbReference>
<keyword evidence="7 9" id="KW-0143">Chaperone</keyword>
<dbReference type="SUPFAM" id="SSF49899">
    <property type="entry name" value="Concanavalin A-like lectins/glucanases"/>
    <property type="match status" value="1"/>
</dbReference>
<evidence type="ECO:0000313" key="12">
    <source>
        <dbReference type="Proteomes" id="UP000019375"/>
    </source>
</evidence>
<evidence type="ECO:0000256" key="9">
    <source>
        <dbReference type="RuleBase" id="RU362126"/>
    </source>
</evidence>
<dbReference type="OrthoDB" id="1938156at2759"/>
<dbReference type="Pfam" id="PF00262">
    <property type="entry name" value="Calreticulin"/>
    <property type="match status" value="1"/>
</dbReference>
<dbReference type="Gene3D" id="2.60.120.200">
    <property type="match status" value="1"/>
</dbReference>
<keyword evidence="4 9" id="KW-0256">Endoplasmic reticulum</keyword>
<accession>A0A8J2X9R3</accession>
<dbReference type="PRINTS" id="PR00626">
    <property type="entry name" value="CALRETICULIN"/>
</dbReference>
<dbReference type="PANTHER" id="PTHR11073:SF1">
    <property type="entry name" value="CALNEXIN 14D-RELATED"/>
    <property type="match status" value="1"/>
</dbReference>
<reference evidence="12" key="1">
    <citation type="journal article" date="2013" name="Genome Announc.">
        <title>Genome sequence of the food spoilage yeast Zygosaccharomyces bailii CLIB 213(T).</title>
        <authorList>
            <person name="Galeote V."/>
            <person name="Bigey F."/>
            <person name="Devillers H."/>
            <person name="Neuveglise C."/>
            <person name="Dequin S."/>
        </authorList>
    </citation>
    <scope>NUCLEOTIDE SEQUENCE [LARGE SCALE GENOMIC DNA]</scope>
    <source>
        <strain evidence="12">CLIB 213 / ATCC 58445 / CBS 680 / CCRC 21525 / NBRC 1098 / NCYC 1416 / NRRL Y-2227</strain>
    </source>
</reference>
<keyword evidence="9" id="KW-0732">Signal</keyword>
<evidence type="ECO:0000256" key="10">
    <source>
        <dbReference type="SAM" id="MobiDB-lite"/>
    </source>
</evidence>
<dbReference type="PANTHER" id="PTHR11073">
    <property type="entry name" value="CALRETICULIN AND CALNEXIN"/>
    <property type="match status" value="1"/>
</dbReference>
<evidence type="ECO:0000256" key="8">
    <source>
        <dbReference type="PIRSR" id="PIRSR601580-3"/>
    </source>
</evidence>
<keyword evidence="8" id="KW-1015">Disulfide bond</keyword>
<evidence type="ECO:0000256" key="4">
    <source>
        <dbReference type="ARBA" id="ARBA00022824"/>
    </source>
</evidence>
<evidence type="ECO:0000256" key="1">
    <source>
        <dbReference type="ARBA" id="ARBA00004389"/>
    </source>
</evidence>
<evidence type="ECO:0000256" key="5">
    <source>
        <dbReference type="ARBA" id="ARBA00022989"/>
    </source>
</evidence>
<feature type="signal peptide" evidence="9">
    <location>
        <begin position="1"/>
        <end position="19"/>
    </location>
</feature>
<keyword evidence="3 9" id="KW-0812">Transmembrane</keyword>
<comment type="subcellular location">
    <subcellularLocation>
        <location evidence="1">Endoplasmic reticulum membrane</location>
        <topology evidence="1">Single-pass membrane protein</topology>
    </subcellularLocation>
</comment>
<dbReference type="Gene3D" id="2.10.250.10">
    <property type="entry name" value="Calreticulin/calnexin, P domain"/>
    <property type="match status" value="1"/>
</dbReference>
<dbReference type="EMBL" id="HG316460">
    <property type="protein sequence ID" value="CDF90651.1"/>
    <property type="molecule type" value="Genomic_DNA"/>
</dbReference>
<dbReference type="GO" id="GO:0006457">
    <property type="term" value="P:protein folding"/>
    <property type="evidence" value="ECO:0007669"/>
    <property type="project" value="InterPro"/>
</dbReference>
<dbReference type="GO" id="GO:0051082">
    <property type="term" value="F:unfolded protein binding"/>
    <property type="evidence" value="ECO:0007669"/>
    <property type="project" value="InterPro"/>
</dbReference>
<evidence type="ECO:0000313" key="11">
    <source>
        <dbReference type="EMBL" id="CDF90651.1"/>
    </source>
</evidence>
<evidence type="ECO:0000256" key="2">
    <source>
        <dbReference type="ARBA" id="ARBA00010983"/>
    </source>
</evidence>
<feature type="region of interest" description="Disordered" evidence="10">
    <location>
        <begin position="536"/>
        <end position="571"/>
    </location>
</feature>
<feature type="region of interest" description="Disordered" evidence="10">
    <location>
        <begin position="584"/>
        <end position="610"/>
    </location>
</feature>
<keyword evidence="12" id="KW-1185">Reference proteome</keyword>
<dbReference type="Proteomes" id="UP000019375">
    <property type="component" value="Unassembled WGS sequence"/>
</dbReference>
<dbReference type="GO" id="GO:0036503">
    <property type="term" value="P:ERAD pathway"/>
    <property type="evidence" value="ECO:0007669"/>
    <property type="project" value="TreeGrafter"/>
</dbReference>
<dbReference type="FunFam" id="2.10.250.10:FF:000001">
    <property type="entry name" value="Calnexin homolog"/>
    <property type="match status" value="1"/>
</dbReference>
<dbReference type="GO" id="GO:0005789">
    <property type="term" value="C:endoplasmic reticulum membrane"/>
    <property type="evidence" value="ECO:0007669"/>
    <property type="project" value="UniProtKB-SubCell"/>
</dbReference>
<dbReference type="InterPro" id="IPR009033">
    <property type="entry name" value="Calreticulin/calnexin_P_dom_sf"/>
</dbReference>
<feature type="region of interest" description="Disordered" evidence="10">
    <location>
        <begin position="249"/>
        <end position="308"/>
    </location>
</feature>
<feature type="compositionally biased region" description="Basic and acidic residues" evidence="10">
    <location>
        <begin position="264"/>
        <end position="287"/>
    </location>
</feature>
<evidence type="ECO:0000256" key="3">
    <source>
        <dbReference type="ARBA" id="ARBA00022692"/>
    </source>
</evidence>
<name>A0A8J2X9R3_ZYGB2</name>
<gene>
    <name evidence="11" type="ORF">BN860_05996g</name>
</gene>
<evidence type="ECO:0000256" key="6">
    <source>
        <dbReference type="ARBA" id="ARBA00023136"/>
    </source>
</evidence>
<dbReference type="AlphaFoldDB" id="A0A8J2X9R3"/>
<evidence type="ECO:0000256" key="7">
    <source>
        <dbReference type="ARBA" id="ARBA00023186"/>
    </source>
</evidence>
<feature type="compositionally biased region" description="Basic and acidic residues" evidence="10">
    <location>
        <begin position="541"/>
        <end position="561"/>
    </location>
</feature>
<organism evidence="11 12">
    <name type="scientific">Zygosaccharomyces bailii (strain CLIB 213 / ATCC 58445 / CBS 680 / BCRC 21525 / NBRC 1098 / NCYC 1416 / NRRL Y-2227)</name>
    <dbReference type="NCBI Taxonomy" id="1333698"/>
    <lineage>
        <taxon>Eukaryota</taxon>
        <taxon>Fungi</taxon>
        <taxon>Dikarya</taxon>
        <taxon>Ascomycota</taxon>
        <taxon>Saccharomycotina</taxon>
        <taxon>Saccharomycetes</taxon>
        <taxon>Saccharomycetales</taxon>
        <taxon>Saccharomycetaceae</taxon>
        <taxon>Zygosaccharomyces</taxon>
    </lineage>
</organism>